<dbReference type="InterPro" id="IPR016037">
    <property type="entry name" value="DHQ_synth_AroB"/>
</dbReference>
<dbReference type="Pfam" id="PF24621">
    <property type="entry name" value="DHQS_C"/>
    <property type="match status" value="1"/>
</dbReference>
<evidence type="ECO:0000256" key="18">
    <source>
        <dbReference type="HAMAP-Rule" id="MF_00110"/>
    </source>
</evidence>
<feature type="binding site" evidence="18">
    <location>
        <position position="152"/>
    </location>
    <ligand>
        <name>NAD(+)</name>
        <dbReference type="ChEBI" id="CHEBI:57540"/>
    </ligand>
</feature>
<dbReference type="CDD" id="cd08195">
    <property type="entry name" value="DHQS"/>
    <property type="match status" value="1"/>
</dbReference>
<evidence type="ECO:0000259" key="20">
    <source>
        <dbReference type="Pfam" id="PF24621"/>
    </source>
</evidence>
<evidence type="ECO:0000313" key="22">
    <source>
        <dbReference type="Proteomes" id="UP000004080"/>
    </source>
</evidence>
<dbReference type="EC" id="4.2.3.4" evidence="7 18"/>
<protein>
    <recommendedName>
        <fullName evidence="8 18">3-dehydroquinate synthase</fullName>
        <shortName evidence="18">DHQS</shortName>
        <ecNumber evidence="7 18">4.2.3.4</ecNumber>
    </recommendedName>
</protein>
<evidence type="ECO:0000256" key="4">
    <source>
        <dbReference type="ARBA" id="ARBA00004496"/>
    </source>
</evidence>
<evidence type="ECO:0000259" key="19">
    <source>
        <dbReference type="Pfam" id="PF01761"/>
    </source>
</evidence>
<feature type="domain" description="3-dehydroquinate synthase N-terminal" evidence="19">
    <location>
        <begin position="70"/>
        <end position="180"/>
    </location>
</feature>
<evidence type="ECO:0000313" key="21">
    <source>
        <dbReference type="EMBL" id="EIT86784.1"/>
    </source>
</evidence>
<organism evidence="21 22">
    <name type="scientific">Fictibacillus macauensis ZFHKF-1</name>
    <dbReference type="NCBI Taxonomy" id="1196324"/>
    <lineage>
        <taxon>Bacteria</taxon>
        <taxon>Bacillati</taxon>
        <taxon>Bacillota</taxon>
        <taxon>Bacilli</taxon>
        <taxon>Bacillales</taxon>
        <taxon>Fictibacillaceae</taxon>
        <taxon>Fictibacillus</taxon>
    </lineage>
</organism>
<dbReference type="OrthoDB" id="9806583at2"/>
<accession>I8AM85</accession>
<dbReference type="PIRSF" id="PIRSF001455">
    <property type="entry name" value="DHQ_synth"/>
    <property type="match status" value="1"/>
</dbReference>
<comment type="cofactor">
    <cofactor evidence="2 18">
        <name>NAD(+)</name>
        <dbReference type="ChEBI" id="CHEBI:57540"/>
    </cofactor>
</comment>
<dbReference type="GO" id="GO:0005737">
    <property type="term" value="C:cytoplasm"/>
    <property type="evidence" value="ECO:0007669"/>
    <property type="project" value="UniProtKB-SubCell"/>
</dbReference>
<dbReference type="HAMAP" id="MF_00110">
    <property type="entry name" value="DHQ_synthase"/>
    <property type="match status" value="1"/>
</dbReference>
<reference evidence="21 22" key="1">
    <citation type="journal article" date="2012" name="J. Bacteriol.">
        <title>Genome of Bacillus macauensis ZFHKF-1, a Long-Chain-Forming Bacterium.</title>
        <authorList>
            <person name="Cai L."/>
            <person name="Zhang T."/>
        </authorList>
    </citation>
    <scope>NUCLEOTIDE SEQUENCE [LARGE SCALE GENOMIC DNA]</scope>
    <source>
        <strain evidence="21 22">ZFHKF-1</strain>
    </source>
</reference>
<feature type="domain" description="3-dehydroquinate synthase C-terminal" evidence="20">
    <location>
        <begin position="182"/>
        <end position="324"/>
    </location>
</feature>
<evidence type="ECO:0000256" key="17">
    <source>
        <dbReference type="ARBA" id="ARBA00023285"/>
    </source>
</evidence>
<keyword evidence="14 18" id="KW-0520">NAD</keyword>
<dbReference type="PATRIC" id="fig|1196324.3.peg.894"/>
<keyword evidence="17 18" id="KW-0170">Cobalt</keyword>
<dbReference type="InterPro" id="IPR050071">
    <property type="entry name" value="Dehydroquinate_synthase"/>
</dbReference>
<evidence type="ECO:0000256" key="9">
    <source>
        <dbReference type="ARBA" id="ARBA00022490"/>
    </source>
</evidence>
<name>I8AM85_9BACL</name>
<dbReference type="InterPro" id="IPR056179">
    <property type="entry name" value="DHQS_C"/>
</dbReference>
<dbReference type="InterPro" id="IPR030963">
    <property type="entry name" value="DHQ_synth_fam"/>
</dbReference>
<comment type="caution">
    <text evidence="18">Lacks conserved residue(s) required for the propagation of feature annotation.</text>
</comment>
<dbReference type="Gene3D" id="1.20.1090.10">
    <property type="entry name" value="Dehydroquinate synthase-like - alpha domain"/>
    <property type="match status" value="1"/>
</dbReference>
<dbReference type="eggNOG" id="COG0337">
    <property type="taxonomic scope" value="Bacteria"/>
</dbReference>
<sequence length="366" mass="40187">MEIVHVSTPSKSYDVMIGSHLLDALVSFFQKQASLPSSIFILTDDHVAPHYLENSKEALAALGVPIFDHIVPHGDHGKSFDNYYRAITYALESGVDRKSFIVALGGGMIGDLAGFVAGTFMRGISFVQLPTTLLAHDSAVGGKTGINHPLGKNMIGVFHQPEAVFYDTSTLVTLPHEQWRSGFAEVIKHALIQDSAFYTWLQAHVTSLTHVTDEDVVHMLKKGIAIKANVVSKDEKESGLRAILNFGHTLGHAIESEAGYGVVSHGDAVAIGMRFALELSRDLGSETLPVDEITAWMKRLGYPSIPDGMRAEALLEKMKRDKKSTAGKVTMVLLRNIGDTYLRELDDFLLLNALQQFIQRDKEQFA</sequence>
<keyword evidence="9 18" id="KW-0963">Cytoplasm</keyword>
<evidence type="ECO:0000256" key="5">
    <source>
        <dbReference type="ARBA" id="ARBA00004661"/>
    </source>
</evidence>
<comment type="catalytic activity">
    <reaction evidence="1 18">
        <text>7-phospho-2-dehydro-3-deoxy-D-arabino-heptonate = 3-dehydroquinate + phosphate</text>
        <dbReference type="Rhea" id="RHEA:21968"/>
        <dbReference type="ChEBI" id="CHEBI:32364"/>
        <dbReference type="ChEBI" id="CHEBI:43474"/>
        <dbReference type="ChEBI" id="CHEBI:58394"/>
        <dbReference type="EC" id="4.2.3.4"/>
    </reaction>
</comment>
<comment type="function">
    <text evidence="18">Catalyzes the conversion of 3-deoxy-D-arabino-heptulosonate 7-phosphate (DAHP) to dehydroquinate (DHQ).</text>
</comment>
<dbReference type="Pfam" id="PF01761">
    <property type="entry name" value="DHQ_synthase"/>
    <property type="match status" value="1"/>
</dbReference>
<dbReference type="EMBL" id="AKKV01000020">
    <property type="protein sequence ID" value="EIT86784.1"/>
    <property type="molecule type" value="Genomic_DNA"/>
</dbReference>
<dbReference type="PANTHER" id="PTHR43622:SF7">
    <property type="entry name" value="3-DEHYDROQUINATE SYNTHASE, CHLOROPLASTIC"/>
    <property type="match status" value="1"/>
</dbReference>
<evidence type="ECO:0000256" key="14">
    <source>
        <dbReference type="ARBA" id="ARBA00023027"/>
    </source>
</evidence>
<comment type="cofactor">
    <cofactor evidence="18">
        <name>Co(2+)</name>
        <dbReference type="ChEBI" id="CHEBI:48828"/>
    </cofactor>
    <cofactor evidence="18">
        <name>Zn(2+)</name>
        <dbReference type="ChEBI" id="CHEBI:29105"/>
    </cofactor>
    <text evidence="18">Binds 1 divalent metal cation per subunit. Can use either Co(2+) or Zn(2+).</text>
</comment>
<dbReference type="GO" id="GO:0003856">
    <property type="term" value="F:3-dehydroquinate synthase activity"/>
    <property type="evidence" value="ECO:0007669"/>
    <property type="project" value="UniProtKB-UniRule"/>
</dbReference>
<evidence type="ECO:0000256" key="7">
    <source>
        <dbReference type="ARBA" id="ARBA00013031"/>
    </source>
</evidence>
<dbReference type="AlphaFoldDB" id="I8AM85"/>
<dbReference type="GO" id="GO:0046872">
    <property type="term" value="F:metal ion binding"/>
    <property type="evidence" value="ECO:0007669"/>
    <property type="project" value="UniProtKB-KW"/>
</dbReference>
<dbReference type="Proteomes" id="UP000004080">
    <property type="component" value="Unassembled WGS sequence"/>
</dbReference>
<proteinExistence type="inferred from homology"/>
<dbReference type="SUPFAM" id="SSF56796">
    <property type="entry name" value="Dehydroquinate synthase-like"/>
    <property type="match status" value="1"/>
</dbReference>
<comment type="pathway">
    <text evidence="5 18">Metabolic intermediate biosynthesis; chorismate biosynthesis; chorismate from D-erythrose 4-phosphate and phosphoenolpyruvate: step 2/7.</text>
</comment>
<dbReference type="GO" id="GO:0000166">
    <property type="term" value="F:nucleotide binding"/>
    <property type="evidence" value="ECO:0007669"/>
    <property type="project" value="UniProtKB-KW"/>
</dbReference>
<dbReference type="FunFam" id="3.40.50.1970:FF:000007">
    <property type="entry name" value="Pentafunctional AROM polypeptide"/>
    <property type="match status" value="1"/>
</dbReference>
<dbReference type="UniPathway" id="UPA00053">
    <property type="reaction ID" value="UER00085"/>
</dbReference>
<dbReference type="Gene3D" id="3.40.50.1970">
    <property type="match status" value="1"/>
</dbReference>
<feature type="binding site" evidence="18">
    <location>
        <position position="143"/>
    </location>
    <ligand>
        <name>NAD(+)</name>
        <dbReference type="ChEBI" id="CHEBI:57540"/>
    </ligand>
</feature>
<comment type="similarity">
    <text evidence="6 18">Belongs to the sugar phosphate cyclases superfamily. Dehydroquinate synthase family.</text>
</comment>
<keyword evidence="13 18" id="KW-0862">Zinc</keyword>
<dbReference type="NCBIfam" id="TIGR01357">
    <property type="entry name" value="aroB"/>
    <property type="match status" value="1"/>
</dbReference>
<dbReference type="GO" id="GO:0008652">
    <property type="term" value="P:amino acid biosynthetic process"/>
    <property type="evidence" value="ECO:0007669"/>
    <property type="project" value="UniProtKB-KW"/>
</dbReference>
<evidence type="ECO:0000256" key="1">
    <source>
        <dbReference type="ARBA" id="ARBA00001393"/>
    </source>
</evidence>
<gene>
    <name evidence="18 21" type="primary">aroB</name>
    <name evidence="21" type="ORF">A374_04399</name>
</gene>
<evidence type="ECO:0000256" key="6">
    <source>
        <dbReference type="ARBA" id="ARBA00005412"/>
    </source>
</evidence>
<evidence type="ECO:0000256" key="3">
    <source>
        <dbReference type="ARBA" id="ARBA00001947"/>
    </source>
</evidence>
<dbReference type="PANTHER" id="PTHR43622">
    <property type="entry name" value="3-DEHYDROQUINATE SYNTHASE"/>
    <property type="match status" value="1"/>
</dbReference>
<comment type="caution">
    <text evidence="21">The sequence shown here is derived from an EMBL/GenBank/DDBJ whole genome shotgun (WGS) entry which is preliminary data.</text>
</comment>
<keyword evidence="11 18" id="KW-0479">Metal-binding</keyword>
<evidence type="ECO:0000256" key="13">
    <source>
        <dbReference type="ARBA" id="ARBA00022833"/>
    </source>
</evidence>
<evidence type="ECO:0000256" key="2">
    <source>
        <dbReference type="ARBA" id="ARBA00001911"/>
    </source>
</evidence>
<feature type="binding site" evidence="18">
    <location>
        <position position="248"/>
    </location>
    <ligand>
        <name>Zn(2+)</name>
        <dbReference type="ChEBI" id="CHEBI:29105"/>
    </ligand>
</feature>
<keyword evidence="12 18" id="KW-0547">Nucleotide-binding</keyword>
<evidence type="ECO:0000256" key="10">
    <source>
        <dbReference type="ARBA" id="ARBA00022605"/>
    </source>
</evidence>
<dbReference type="InterPro" id="IPR030960">
    <property type="entry name" value="DHQS/DOIS_N"/>
</dbReference>
<evidence type="ECO:0000256" key="16">
    <source>
        <dbReference type="ARBA" id="ARBA00023239"/>
    </source>
</evidence>
<evidence type="ECO:0000256" key="11">
    <source>
        <dbReference type="ARBA" id="ARBA00022723"/>
    </source>
</evidence>
<dbReference type="GO" id="GO:0009073">
    <property type="term" value="P:aromatic amino acid family biosynthetic process"/>
    <property type="evidence" value="ECO:0007669"/>
    <property type="project" value="UniProtKB-KW"/>
</dbReference>
<evidence type="ECO:0000256" key="8">
    <source>
        <dbReference type="ARBA" id="ARBA00017684"/>
    </source>
</evidence>
<feature type="binding site" evidence="18">
    <location>
        <position position="265"/>
    </location>
    <ligand>
        <name>Zn(2+)</name>
        <dbReference type="ChEBI" id="CHEBI:29105"/>
    </ligand>
</feature>
<comment type="subcellular location">
    <subcellularLocation>
        <location evidence="4 18">Cytoplasm</location>
    </subcellularLocation>
</comment>
<dbReference type="RefSeq" id="WP_007200979.1">
    <property type="nucleotide sequence ID" value="NZ_AKKV01000020.1"/>
</dbReference>
<feature type="binding site" evidence="18">
    <location>
        <position position="185"/>
    </location>
    <ligand>
        <name>Zn(2+)</name>
        <dbReference type="ChEBI" id="CHEBI:29105"/>
    </ligand>
</feature>
<keyword evidence="16 18" id="KW-0456">Lyase</keyword>
<keyword evidence="15 18" id="KW-0057">Aromatic amino acid biosynthesis</keyword>
<dbReference type="GO" id="GO:0009423">
    <property type="term" value="P:chorismate biosynthetic process"/>
    <property type="evidence" value="ECO:0007669"/>
    <property type="project" value="UniProtKB-UniRule"/>
</dbReference>
<feature type="binding site" evidence="18">
    <location>
        <begin position="170"/>
        <end position="173"/>
    </location>
    <ligand>
        <name>NAD(+)</name>
        <dbReference type="ChEBI" id="CHEBI:57540"/>
    </ligand>
</feature>
<evidence type="ECO:0000256" key="12">
    <source>
        <dbReference type="ARBA" id="ARBA00022741"/>
    </source>
</evidence>
<dbReference type="STRING" id="1196324.A374_04399"/>
<comment type="cofactor">
    <cofactor evidence="3">
        <name>Zn(2+)</name>
        <dbReference type="ChEBI" id="CHEBI:29105"/>
    </cofactor>
</comment>
<keyword evidence="10 18" id="KW-0028">Amino-acid biosynthesis</keyword>
<evidence type="ECO:0000256" key="15">
    <source>
        <dbReference type="ARBA" id="ARBA00023141"/>
    </source>
</evidence>
<feature type="binding site" evidence="18">
    <location>
        <begin position="131"/>
        <end position="132"/>
    </location>
    <ligand>
        <name>NAD(+)</name>
        <dbReference type="ChEBI" id="CHEBI:57540"/>
    </ligand>
</feature>
<keyword evidence="22" id="KW-1185">Reference proteome</keyword>